<evidence type="ECO:0000256" key="3">
    <source>
        <dbReference type="ARBA" id="ARBA00008061"/>
    </source>
</evidence>
<comment type="similarity">
    <text evidence="3 11">Belongs to the glycosyl hydrolase 13 family.</text>
</comment>
<dbReference type="GO" id="GO:0005975">
    <property type="term" value="P:carbohydrate metabolic process"/>
    <property type="evidence" value="ECO:0007669"/>
    <property type="project" value="InterPro"/>
</dbReference>
<proteinExistence type="inferred from homology"/>
<evidence type="ECO:0000256" key="5">
    <source>
        <dbReference type="ARBA" id="ARBA00017303"/>
    </source>
</evidence>
<evidence type="ECO:0000313" key="17">
    <source>
        <dbReference type="Proteomes" id="UP000606194"/>
    </source>
</evidence>
<comment type="cofactor">
    <cofactor evidence="2">
        <name>Ca(2+)</name>
        <dbReference type="ChEBI" id="CHEBI:29108"/>
    </cofactor>
</comment>
<dbReference type="Gene3D" id="3.20.20.80">
    <property type="entry name" value="Glycosidases"/>
    <property type="match status" value="1"/>
</dbReference>
<keyword evidence="6" id="KW-0479">Metal-binding</keyword>
<evidence type="ECO:0000256" key="13">
    <source>
        <dbReference type="SAM" id="MobiDB-lite"/>
    </source>
</evidence>
<sequence length="571" mass="60844">MVNKTVTAALALVAGAAVVVTAPATAQADPPGDKDVTAVMFEWNFASVARACTDRLGPDGYGYVQVSPPNEHAQGPQWWTAYQPVSYRIATKLGDRTAFKNMIDTCHGAGVKVVVDTVINHMANSAGTGTGGSSYSKYDYPGTYSASDMDDCKAEITNYADRWNVQHCELVSLPDLDTDEEHVRRTIAGYLNDLLSLGVDGFRVDAAKHIAVADLADIKSRLTDPGVYMKMETIGAAGEAVQPGEYTGVGDVQEFAYGRDLKRVFSGERLAYLKNFGEAWGYISSSKAATFVTNHDTERNGSTLSYKDGANYTLAEVFSLAWPYGSPDVHSGYEFSDKDAGGPDNGQVNACYTGGWKCQHAWREIASMVKFRNTAGSAAVSDWWDNGNNAIAFGRGNRAYVAINHEPSSLTRTFRTSLPAGTYCDVQSDRPVTVNGSGEFTATLGANSALALHTGATGCGGTTPGNPGPENPDGTVGASFSVNATTSWGQNIYVTGNNSALGNWNPAAALRLDPAAYPVWKLDVALPAGTSFEYKYVRKDAAGNVTWESGGNRTATVPSSGRTLLNDTWRS</sequence>
<dbReference type="SUPFAM" id="SSF51011">
    <property type="entry name" value="Glycosyl hydrolase domain"/>
    <property type="match status" value="1"/>
</dbReference>
<dbReference type="Gene3D" id="2.60.40.1180">
    <property type="entry name" value="Golgi alpha-mannosidase II"/>
    <property type="match status" value="1"/>
</dbReference>
<evidence type="ECO:0000256" key="9">
    <source>
        <dbReference type="ARBA" id="ARBA00023277"/>
    </source>
</evidence>
<feature type="chain" id="PRO_5037989494" description="Alpha-amylase" evidence="14">
    <location>
        <begin position="29"/>
        <end position="571"/>
    </location>
</feature>
<feature type="region of interest" description="Disordered" evidence="13">
    <location>
        <begin position="551"/>
        <end position="571"/>
    </location>
</feature>
<evidence type="ECO:0000313" key="16">
    <source>
        <dbReference type="EMBL" id="GGR96844.1"/>
    </source>
</evidence>
<evidence type="ECO:0000256" key="10">
    <source>
        <dbReference type="ARBA" id="ARBA00023295"/>
    </source>
</evidence>
<protein>
    <recommendedName>
        <fullName evidence="5 12">Alpha-amylase</fullName>
        <ecNumber evidence="4 12">3.2.1.1</ecNumber>
    </recommendedName>
</protein>
<reference evidence="16" key="2">
    <citation type="submission" date="2020-09" db="EMBL/GenBank/DDBJ databases">
        <authorList>
            <person name="Sun Q."/>
            <person name="Ohkuma M."/>
        </authorList>
    </citation>
    <scope>NUCLEOTIDE SEQUENCE</scope>
    <source>
        <strain evidence="16">JCM 4386</strain>
    </source>
</reference>
<keyword evidence="17" id="KW-1185">Reference proteome</keyword>
<dbReference type="PRINTS" id="PR00110">
    <property type="entry name" value="ALPHAAMYLASE"/>
</dbReference>
<dbReference type="InterPro" id="IPR031319">
    <property type="entry name" value="A-amylase_C"/>
</dbReference>
<dbReference type="Pfam" id="PF00686">
    <property type="entry name" value="CBM_20"/>
    <property type="match status" value="1"/>
</dbReference>
<keyword evidence="10 12" id="KW-0326">Glycosidase</keyword>
<reference evidence="16" key="1">
    <citation type="journal article" date="2014" name="Int. J. Syst. Evol. Microbiol.">
        <title>Complete genome sequence of Corynebacterium casei LMG S-19264T (=DSM 44701T), isolated from a smear-ripened cheese.</title>
        <authorList>
            <consortium name="US DOE Joint Genome Institute (JGI-PGF)"/>
            <person name="Walter F."/>
            <person name="Albersmeier A."/>
            <person name="Kalinowski J."/>
            <person name="Ruckert C."/>
        </authorList>
    </citation>
    <scope>NUCLEOTIDE SEQUENCE</scope>
    <source>
        <strain evidence="16">JCM 4386</strain>
    </source>
</reference>
<keyword evidence="7 12" id="KW-0378">Hydrolase</keyword>
<evidence type="ECO:0000256" key="1">
    <source>
        <dbReference type="ARBA" id="ARBA00000548"/>
    </source>
</evidence>
<dbReference type="AlphaFoldDB" id="A0A918FWW8"/>
<dbReference type="FunFam" id="2.60.40.10:FF:000552">
    <property type="entry name" value="Related to glucoamylase"/>
    <property type="match status" value="1"/>
</dbReference>
<dbReference type="InterPro" id="IPR002044">
    <property type="entry name" value="CBM20"/>
</dbReference>
<evidence type="ECO:0000256" key="4">
    <source>
        <dbReference type="ARBA" id="ARBA00012595"/>
    </source>
</evidence>
<dbReference type="Proteomes" id="UP000606194">
    <property type="component" value="Unassembled WGS sequence"/>
</dbReference>
<dbReference type="InterPro" id="IPR013784">
    <property type="entry name" value="Carb-bd-like_fold"/>
</dbReference>
<dbReference type="GO" id="GO:2001070">
    <property type="term" value="F:starch binding"/>
    <property type="evidence" value="ECO:0007669"/>
    <property type="project" value="InterPro"/>
</dbReference>
<dbReference type="GO" id="GO:0004556">
    <property type="term" value="F:alpha-amylase activity"/>
    <property type="evidence" value="ECO:0007669"/>
    <property type="project" value="UniProtKB-UniRule"/>
</dbReference>
<dbReference type="InterPro" id="IPR017853">
    <property type="entry name" value="GH"/>
</dbReference>
<dbReference type="SUPFAM" id="SSF51445">
    <property type="entry name" value="(Trans)glycosidases"/>
    <property type="match status" value="1"/>
</dbReference>
<dbReference type="GO" id="GO:0046872">
    <property type="term" value="F:metal ion binding"/>
    <property type="evidence" value="ECO:0007669"/>
    <property type="project" value="UniProtKB-KW"/>
</dbReference>
<dbReference type="EMBL" id="BMTL01000015">
    <property type="protein sequence ID" value="GGR96844.1"/>
    <property type="molecule type" value="Genomic_DNA"/>
</dbReference>
<feature type="domain" description="CBM20" evidence="15">
    <location>
        <begin position="470"/>
        <end position="571"/>
    </location>
</feature>
<evidence type="ECO:0000256" key="12">
    <source>
        <dbReference type="RuleBase" id="RU361134"/>
    </source>
</evidence>
<dbReference type="InterPro" id="IPR006047">
    <property type="entry name" value="GH13_cat_dom"/>
</dbReference>
<dbReference type="InterPro" id="IPR013783">
    <property type="entry name" value="Ig-like_fold"/>
</dbReference>
<feature type="signal peptide" evidence="14">
    <location>
        <begin position="1"/>
        <end position="28"/>
    </location>
</feature>
<comment type="catalytic activity">
    <reaction evidence="1 12">
        <text>Endohydrolysis of (1-&gt;4)-alpha-D-glucosidic linkages in polysaccharides containing three or more (1-&gt;4)-alpha-linked D-glucose units.</text>
        <dbReference type="EC" id="3.2.1.1"/>
    </reaction>
</comment>
<organism evidence="16 17">
    <name type="scientific">Streptomyces humidus</name>
    <dbReference type="NCBI Taxonomy" id="52259"/>
    <lineage>
        <taxon>Bacteria</taxon>
        <taxon>Bacillati</taxon>
        <taxon>Actinomycetota</taxon>
        <taxon>Actinomycetes</taxon>
        <taxon>Kitasatosporales</taxon>
        <taxon>Streptomycetaceae</taxon>
        <taxon>Streptomyces</taxon>
    </lineage>
</organism>
<dbReference type="SUPFAM" id="SSF49452">
    <property type="entry name" value="Starch-binding domain-like"/>
    <property type="match status" value="1"/>
</dbReference>
<dbReference type="InterPro" id="IPR006048">
    <property type="entry name" value="A-amylase/branching_C"/>
</dbReference>
<name>A0A918FWW8_9ACTN</name>
<dbReference type="InterPro" id="IPR006046">
    <property type="entry name" value="Alpha_amylase"/>
</dbReference>
<dbReference type="CDD" id="cd11317">
    <property type="entry name" value="AmyAc_bac_euk_AmyA"/>
    <property type="match status" value="1"/>
</dbReference>
<dbReference type="SMART" id="SM00632">
    <property type="entry name" value="Aamy_C"/>
    <property type="match status" value="1"/>
</dbReference>
<dbReference type="SMART" id="SM01065">
    <property type="entry name" value="CBM_2"/>
    <property type="match status" value="1"/>
</dbReference>
<dbReference type="CDD" id="cd05808">
    <property type="entry name" value="CBM20_alpha_amylase"/>
    <property type="match status" value="1"/>
</dbReference>
<dbReference type="InterPro" id="IPR013780">
    <property type="entry name" value="Glyco_hydro_b"/>
</dbReference>
<dbReference type="Gene3D" id="2.60.40.10">
    <property type="entry name" value="Immunoglobulins"/>
    <property type="match status" value="1"/>
</dbReference>
<comment type="caution">
    <text evidence="16">The sequence shown here is derived from an EMBL/GenBank/DDBJ whole genome shotgun (WGS) entry which is preliminary data.</text>
</comment>
<evidence type="ECO:0000259" key="15">
    <source>
        <dbReference type="PROSITE" id="PS51166"/>
    </source>
</evidence>
<dbReference type="PROSITE" id="PS51166">
    <property type="entry name" value="CBM20"/>
    <property type="match status" value="1"/>
</dbReference>
<keyword evidence="9 12" id="KW-0119">Carbohydrate metabolism</keyword>
<dbReference type="Pfam" id="PF00128">
    <property type="entry name" value="Alpha-amylase"/>
    <property type="match status" value="1"/>
</dbReference>
<dbReference type="SMART" id="SM00642">
    <property type="entry name" value="Aamy"/>
    <property type="match status" value="1"/>
</dbReference>
<dbReference type="PANTHER" id="PTHR43447">
    <property type="entry name" value="ALPHA-AMYLASE"/>
    <property type="match status" value="1"/>
</dbReference>
<keyword evidence="8" id="KW-0106">Calcium</keyword>
<gene>
    <name evidence="16" type="ORF">GCM10010269_39620</name>
</gene>
<accession>A0A918FWW8</accession>
<evidence type="ECO:0000256" key="2">
    <source>
        <dbReference type="ARBA" id="ARBA00001913"/>
    </source>
</evidence>
<keyword evidence="14" id="KW-0732">Signal</keyword>
<dbReference type="RefSeq" id="WP_190150610.1">
    <property type="nucleotide sequence ID" value="NZ_BMTL01000015.1"/>
</dbReference>
<evidence type="ECO:0000256" key="14">
    <source>
        <dbReference type="SAM" id="SignalP"/>
    </source>
</evidence>
<dbReference type="Pfam" id="PF02806">
    <property type="entry name" value="Alpha-amylase_C"/>
    <property type="match status" value="1"/>
</dbReference>
<evidence type="ECO:0000256" key="6">
    <source>
        <dbReference type="ARBA" id="ARBA00022723"/>
    </source>
</evidence>
<dbReference type="EC" id="3.2.1.1" evidence="4 12"/>
<evidence type="ECO:0000256" key="7">
    <source>
        <dbReference type="ARBA" id="ARBA00022801"/>
    </source>
</evidence>
<evidence type="ECO:0000256" key="11">
    <source>
        <dbReference type="RuleBase" id="RU003615"/>
    </source>
</evidence>
<evidence type="ECO:0000256" key="8">
    <source>
        <dbReference type="ARBA" id="ARBA00022837"/>
    </source>
</evidence>